<keyword evidence="5" id="KW-1185">Reference proteome</keyword>
<dbReference type="GO" id="GO:0005737">
    <property type="term" value="C:cytoplasm"/>
    <property type="evidence" value="ECO:0007669"/>
    <property type="project" value="InterPro"/>
</dbReference>
<dbReference type="STRING" id="286115.A0A507BU22"/>
<comment type="similarity">
    <text evidence="1">Belongs to the PDCD5 family.</text>
</comment>
<accession>A0A507BU22</accession>
<dbReference type="EMBL" id="QEAN01000674">
    <property type="protein sequence ID" value="TPX30549.1"/>
    <property type="molecule type" value="Genomic_DNA"/>
</dbReference>
<organism evidence="4 5">
    <name type="scientific">Synchytrium endobioticum</name>
    <dbReference type="NCBI Taxonomy" id="286115"/>
    <lineage>
        <taxon>Eukaryota</taxon>
        <taxon>Fungi</taxon>
        <taxon>Fungi incertae sedis</taxon>
        <taxon>Chytridiomycota</taxon>
        <taxon>Chytridiomycota incertae sedis</taxon>
        <taxon>Chytridiomycetes</taxon>
        <taxon>Synchytriales</taxon>
        <taxon>Synchytriaceae</taxon>
        <taxon>Synchytrium</taxon>
    </lineage>
</organism>
<dbReference type="InterPro" id="IPR002836">
    <property type="entry name" value="PDCD5-like"/>
</dbReference>
<evidence type="ECO:0000256" key="1">
    <source>
        <dbReference type="ARBA" id="ARBA00010490"/>
    </source>
</evidence>
<dbReference type="InterPro" id="IPR007320">
    <property type="entry name" value="PDCD2_C"/>
</dbReference>
<dbReference type="AlphaFoldDB" id="A0A507BU22"/>
<dbReference type="InterPro" id="IPR036883">
    <property type="entry name" value="PDCD5-like_sf"/>
</dbReference>
<evidence type="ECO:0000259" key="3">
    <source>
        <dbReference type="Pfam" id="PF04194"/>
    </source>
</evidence>
<dbReference type="SUPFAM" id="SSF46950">
    <property type="entry name" value="Double-stranded DNA-binding domain"/>
    <property type="match status" value="1"/>
</dbReference>
<gene>
    <name evidence="4" type="ORF">SeMB42_g07905</name>
</gene>
<evidence type="ECO:0000313" key="5">
    <source>
        <dbReference type="Proteomes" id="UP000317494"/>
    </source>
</evidence>
<comment type="caution">
    <text evidence="4">The sequence shown here is derived from an EMBL/GenBank/DDBJ whole genome shotgun (WGS) entry which is preliminary data.</text>
</comment>
<reference evidence="4 5" key="1">
    <citation type="journal article" date="2019" name="Sci. Rep.">
        <title>Comparative genomics of chytrid fungi reveal insights into the obligate biotrophic and pathogenic lifestyle of Synchytrium endobioticum.</title>
        <authorList>
            <person name="van de Vossenberg B.T.L.H."/>
            <person name="Warris S."/>
            <person name="Nguyen H.D.T."/>
            <person name="van Gent-Pelzer M.P.E."/>
            <person name="Joly D.L."/>
            <person name="van de Geest H.C."/>
            <person name="Bonants P.J.M."/>
            <person name="Smith D.S."/>
            <person name="Levesque C.A."/>
            <person name="van der Lee T.A.J."/>
        </authorList>
    </citation>
    <scope>NUCLEOTIDE SEQUENCE [LARGE SCALE GENOMIC DNA]</scope>
    <source>
        <strain evidence="4 5">MB42</strain>
    </source>
</reference>
<feature type="compositionally biased region" description="Basic and acidic residues" evidence="2">
    <location>
        <begin position="48"/>
        <end position="58"/>
    </location>
</feature>
<evidence type="ECO:0000256" key="2">
    <source>
        <dbReference type="SAM" id="MobiDB-lite"/>
    </source>
</evidence>
<dbReference type="GO" id="GO:0003677">
    <property type="term" value="F:DNA binding"/>
    <property type="evidence" value="ECO:0007669"/>
    <property type="project" value="InterPro"/>
</dbReference>
<dbReference type="Pfam" id="PF04194">
    <property type="entry name" value="PDCD2_C"/>
    <property type="match status" value="1"/>
</dbReference>
<proteinExistence type="inferred from homology"/>
<protein>
    <recommendedName>
        <fullName evidence="3">Programmed cell death protein 2 C-terminal domain-containing protein</fullName>
    </recommendedName>
</protein>
<dbReference type="PANTHER" id="PTHR46421:SF1">
    <property type="entry name" value="PROGRAMMED CELL DEATH PROTEIN 2-LIKE"/>
    <property type="match status" value="1"/>
</dbReference>
<dbReference type="PANTHER" id="PTHR46421">
    <property type="entry name" value="PROGRAMMED CELL DEATH PROTEIN 2-LIKE"/>
    <property type="match status" value="1"/>
</dbReference>
<dbReference type="Gene3D" id="1.10.8.140">
    <property type="entry name" value="PDCD5-like"/>
    <property type="match status" value="1"/>
</dbReference>
<feature type="compositionally biased region" description="Low complexity" evidence="2">
    <location>
        <begin position="29"/>
        <end position="38"/>
    </location>
</feature>
<dbReference type="VEuPathDB" id="FungiDB:SeMB42_g07905"/>
<name>A0A507BU22_9FUNG</name>
<evidence type="ECO:0000313" key="4">
    <source>
        <dbReference type="EMBL" id="TPX30549.1"/>
    </source>
</evidence>
<dbReference type="Proteomes" id="UP000317494">
    <property type="component" value="Unassembled WGS sequence"/>
</dbReference>
<sequence>MESDDELAAIRARRVAQMKASSGGGGAAPAGMTGLPPGMQIPGASNGRDAEKQKAMDEARRTTLVQILDNDARERLARISIVKAEKARAVEDLLIRMAQTGQLRAKVNQQQLIDMLEQINTSSHKDTKVTIARRRGMLTKNKMATDNLQLAVAVGPIKREDIDAYTDRVGGLPVWLNDTPPPSTASSACGNCGDPLFLIAQIQTPSTKYGRVLYVFGCNHQHCSKAPGSWRLLRGHHYYQNPSVTAEEHVPVQPPAKDKAAPPTWANTLFPVVNDWSETETTRSVSHISCQDIKNMMTSKEIWIVQDTSTKTVLEANSNVTAVNRNALEKEVSPTIQNVSNPEPIESEPEDTKLDAQGGWSNIPFFQPHALQFYIPSSRHNEDYSYEYDLLSEYQKSDPKSYIITKVDSEFAPEPYEKEYGKGIDKSLHRFLKTVSNQDPEQCIRYQHRGIPLLFGEDDVSRKIRNKEIPSKCGHCGSVRVFECQLMPALLSLLPTENVAISNRADTRGKGDVTSAADFKTWLTNNSQGMDFGTVLMYTCASDCAARNAKKNDVFYFEEFAVAQVESLFTTSV</sequence>
<feature type="region of interest" description="Disordered" evidence="2">
    <location>
        <begin position="15"/>
        <end position="58"/>
    </location>
</feature>
<feature type="domain" description="Programmed cell death protein 2 C-terminal" evidence="3">
    <location>
        <begin position="425"/>
        <end position="564"/>
    </location>
</feature>
<dbReference type="InterPro" id="IPR052815">
    <property type="entry name" value="PDCD2-like_regulator"/>
</dbReference>
<dbReference type="Pfam" id="PF01984">
    <property type="entry name" value="dsDNA_bind"/>
    <property type="match status" value="1"/>
</dbReference>